<evidence type="ECO:0000313" key="12">
    <source>
        <dbReference type="EMBL" id="KAK0431091.1"/>
    </source>
</evidence>
<dbReference type="InterPro" id="IPR017972">
    <property type="entry name" value="Cyt_P450_CS"/>
</dbReference>
<evidence type="ECO:0000256" key="1">
    <source>
        <dbReference type="ARBA" id="ARBA00001971"/>
    </source>
</evidence>
<comment type="similarity">
    <text evidence="3 10">Belongs to the cytochrome P450 family.</text>
</comment>
<dbReference type="PRINTS" id="PR00385">
    <property type="entry name" value="P450"/>
</dbReference>
<dbReference type="Gene3D" id="1.10.630.10">
    <property type="entry name" value="Cytochrome P450"/>
    <property type="match status" value="1"/>
</dbReference>
<keyword evidence="11" id="KW-0812">Transmembrane</keyword>
<proteinExistence type="inferred from homology"/>
<comment type="pathway">
    <text evidence="2">Secondary metabolite biosynthesis.</text>
</comment>
<reference evidence="12" key="1">
    <citation type="submission" date="2023-06" db="EMBL/GenBank/DDBJ databases">
        <authorList>
            <consortium name="Lawrence Berkeley National Laboratory"/>
            <person name="Ahrendt S."/>
            <person name="Sahu N."/>
            <person name="Indic B."/>
            <person name="Wong-Bajracharya J."/>
            <person name="Merenyi Z."/>
            <person name="Ke H.-M."/>
            <person name="Monk M."/>
            <person name="Kocsube S."/>
            <person name="Drula E."/>
            <person name="Lipzen A."/>
            <person name="Balint B."/>
            <person name="Henrissat B."/>
            <person name="Andreopoulos B."/>
            <person name="Martin F.M."/>
            <person name="Harder C.B."/>
            <person name="Rigling D."/>
            <person name="Ford K.L."/>
            <person name="Foster G.D."/>
            <person name="Pangilinan J."/>
            <person name="Papanicolaou A."/>
            <person name="Barry K."/>
            <person name="LaButti K."/>
            <person name="Viragh M."/>
            <person name="Koriabine M."/>
            <person name="Yan M."/>
            <person name="Riley R."/>
            <person name="Champramary S."/>
            <person name="Plett K.L."/>
            <person name="Tsai I.J."/>
            <person name="Slot J."/>
            <person name="Sipos G."/>
            <person name="Plett J."/>
            <person name="Nagy L.G."/>
            <person name="Grigoriev I.V."/>
        </authorList>
    </citation>
    <scope>NUCLEOTIDE SEQUENCE</scope>
    <source>
        <strain evidence="12">FPL87.14</strain>
    </source>
</reference>
<dbReference type="GO" id="GO:0004497">
    <property type="term" value="F:monooxygenase activity"/>
    <property type="evidence" value="ECO:0007669"/>
    <property type="project" value="UniProtKB-KW"/>
</dbReference>
<keyword evidence="4 9" id="KW-0349">Heme</keyword>
<keyword evidence="13" id="KW-1185">Reference proteome</keyword>
<evidence type="ECO:0000256" key="8">
    <source>
        <dbReference type="ARBA" id="ARBA00023033"/>
    </source>
</evidence>
<dbReference type="Proteomes" id="UP001175226">
    <property type="component" value="Unassembled WGS sequence"/>
</dbReference>
<dbReference type="CDD" id="cd11065">
    <property type="entry name" value="CYP64-like"/>
    <property type="match status" value="1"/>
</dbReference>
<gene>
    <name evidence="12" type="ORF">EV421DRAFT_1854940</name>
</gene>
<evidence type="ECO:0000256" key="9">
    <source>
        <dbReference type="PIRSR" id="PIRSR602401-1"/>
    </source>
</evidence>
<comment type="cofactor">
    <cofactor evidence="1 9">
        <name>heme</name>
        <dbReference type="ChEBI" id="CHEBI:30413"/>
    </cofactor>
</comment>
<keyword evidence="5 9" id="KW-0479">Metal-binding</keyword>
<dbReference type="SUPFAM" id="SSF48264">
    <property type="entry name" value="Cytochrome P450"/>
    <property type="match status" value="1"/>
</dbReference>
<evidence type="ECO:0000313" key="13">
    <source>
        <dbReference type="Proteomes" id="UP001175226"/>
    </source>
</evidence>
<dbReference type="AlphaFoldDB" id="A0AA39IV75"/>
<dbReference type="InterPro" id="IPR050364">
    <property type="entry name" value="Cytochrome_P450_fung"/>
</dbReference>
<organism evidence="12 13">
    <name type="scientific">Armillaria borealis</name>
    <dbReference type="NCBI Taxonomy" id="47425"/>
    <lineage>
        <taxon>Eukaryota</taxon>
        <taxon>Fungi</taxon>
        <taxon>Dikarya</taxon>
        <taxon>Basidiomycota</taxon>
        <taxon>Agaricomycotina</taxon>
        <taxon>Agaricomycetes</taxon>
        <taxon>Agaricomycetidae</taxon>
        <taxon>Agaricales</taxon>
        <taxon>Marasmiineae</taxon>
        <taxon>Physalacriaceae</taxon>
        <taxon>Armillaria</taxon>
    </lineage>
</organism>
<dbReference type="EMBL" id="JAUEPT010000123">
    <property type="protein sequence ID" value="KAK0431091.1"/>
    <property type="molecule type" value="Genomic_DNA"/>
</dbReference>
<keyword evidence="11" id="KW-1133">Transmembrane helix</keyword>
<keyword evidence="8 10" id="KW-0503">Monooxygenase</keyword>
<feature type="transmembrane region" description="Helical" evidence="11">
    <location>
        <begin position="12"/>
        <end position="32"/>
    </location>
</feature>
<feature type="binding site" description="axial binding residue" evidence="9">
    <location>
        <position position="436"/>
    </location>
    <ligand>
        <name>heme</name>
        <dbReference type="ChEBI" id="CHEBI:30413"/>
    </ligand>
    <ligandPart>
        <name>Fe</name>
        <dbReference type="ChEBI" id="CHEBI:18248"/>
    </ligandPart>
</feature>
<keyword evidence="11" id="KW-0472">Membrane</keyword>
<dbReference type="InterPro" id="IPR001128">
    <property type="entry name" value="Cyt_P450"/>
</dbReference>
<dbReference type="PROSITE" id="PS00086">
    <property type="entry name" value="CYTOCHROME_P450"/>
    <property type="match status" value="1"/>
</dbReference>
<keyword evidence="7 9" id="KW-0408">Iron</keyword>
<dbReference type="GO" id="GO:0005506">
    <property type="term" value="F:iron ion binding"/>
    <property type="evidence" value="ECO:0007669"/>
    <property type="project" value="InterPro"/>
</dbReference>
<dbReference type="Pfam" id="PF00067">
    <property type="entry name" value="p450"/>
    <property type="match status" value="1"/>
</dbReference>
<dbReference type="InterPro" id="IPR002401">
    <property type="entry name" value="Cyt_P450_E_grp-I"/>
</dbReference>
<evidence type="ECO:0000256" key="3">
    <source>
        <dbReference type="ARBA" id="ARBA00010617"/>
    </source>
</evidence>
<comment type="caution">
    <text evidence="12">The sequence shown here is derived from an EMBL/GenBank/DDBJ whole genome shotgun (WGS) entry which is preliminary data.</text>
</comment>
<evidence type="ECO:0000256" key="5">
    <source>
        <dbReference type="ARBA" id="ARBA00022723"/>
    </source>
</evidence>
<dbReference type="InterPro" id="IPR036396">
    <property type="entry name" value="Cyt_P450_sf"/>
</dbReference>
<protein>
    <submittedName>
        <fullName evidence="12">Cytochrome P450</fullName>
    </submittedName>
</protein>
<evidence type="ECO:0000256" key="4">
    <source>
        <dbReference type="ARBA" id="ARBA00022617"/>
    </source>
</evidence>
<evidence type="ECO:0000256" key="10">
    <source>
        <dbReference type="RuleBase" id="RU000461"/>
    </source>
</evidence>
<evidence type="ECO:0000256" key="2">
    <source>
        <dbReference type="ARBA" id="ARBA00005179"/>
    </source>
</evidence>
<dbReference type="GO" id="GO:0016705">
    <property type="term" value="F:oxidoreductase activity, acting on paired donors, with incorporation or reduction of molecular oxygen"/>
    <property type="evidence" value="ECO:0007669"/>
    <property type="project" value="InterPro"/>
</dbReference>
<dbReference type="PRINTS" id="PR00463">
    <property type="entry name" value="EP450I"/>
</dbReference>
<evidence type="ECO:0000256" key="11">
    <source>
        <dbReference type="SAM" id="Phobius"/>
    </source>
</evidence>
<sequence>MSLENFPQSRDITIATVIFVFTLCVVLHSRLYKRSGFPLPPGPPSDSIFGASFKSEFFYRHFERWTQEYGPVFSFRQGLQTVVVIGRYQAAVDIMEKEGASLVDRPRSISAGETLSGGMRTLLTPAGDRFKKMRRALHSHLQPKSIASYWPILMKNAKQNLLDIAENPDRHQDHAKRYAVAVVMGLAYGKVPPSFEDPEVQAVNRCLTTLGLTMRTGAWKVDILPLLKYVPGYLKPLKDAHTEELGLFKGLLQEVRDQLRRNDEVKPSFGKYLIERQTELELDDNETAYLTGSMFGAGSDTTASAISIAVMAAACHPDAQRKVQEELDSVIEKDRPPTFADRDSLPQTMAFVLETFRWRPVTSGGFPHKATKDIIWNNYCIPKGATVIGNVWWSVNRDPAYFPEPEAFDPQRWIGEDGTLRDDVRTFPFGFGRRVCPGQHLATASTYLNTSLTLWAFNVREDEKDKIDVLAFTESANAHPMPFKVVFEPRLPGGWEGVKEAFEAYGM</sequence>
<name>A0AA39IV75_9AGAR</name>
<dbReference type="GO" id="GO:0020037">
    <property type="term" value="F:heme binding"/>
    <property type="evidence" value="ECO:0007669"/>
    <property type="project" value="InterPro"/>
</dbReference>
<accession>A0AA39IV75</accession>
<evidence type="ECO:0000256" key="6">
    <source>
        <dbReference type="ARBA" id="ARBA00023002"/>
    </source>
</evidence>
<evidence type="ECO:0000256" key="7">
    <source>
        <dbReference type="ARBA" id="ARBA00023004"/>
    </source>
</evidence>
<dbReference type="PANTHER" id="PTHR46300">
    <property type="entry name" value="P450, PUTATIVE (EUROFUNG)-RELATED-RELATED"/>
    <property type="match status" value="1"/>
</dbReference>
<dbReference type="PANTHER" id="PTHR46300:SF1">
    <property type="entry name" value="P450, PUTATIVE (EUROFUNG)-RELATED"/>
    <property type="match status" value="1"/>
</dbReference>
<keyword evidence="6 10" id="KW-0560">Oxidoreductase</keyword>